<dbReference type="PANTHER" id="PTHR43842">
    <property type="entry name" value="PROPIONYL-COA CARBOXYLASE BETA CHAIN"/>
    <property type="match status" value="1"/>
</dbReference>
<organism evidence="2 3">
    <name type="scientific">Cladophialophora bantiana (strain ATCC 10958 / CBS 173.52 / CDC B-1940 / NIH 8579)</name>
    <name type="common">Xylohypha bantiana</name>
    <dbReference type="NCBI Taxonomy" id="1442370"/>
    <lineage>
        <taxon>Eukaryota</taxon>
        <taxon>Fungi</taxon>
        <taxon>Dikarya</taxon>
        <taxon>Ascomycota</taxon>
        <taxon>Pezizomycotina</taxon>
        <taxon>Eurotiomycetes</taxon>
        <taxon>Chaetothyriomycetidae</taxon>
        <taxon>Chaetothyriales</taxon>
        <taxon>Herpotrichiellaceae</taxon>
        <taxon>Cladophialophora</taxon>
    </lineage>
</organism>
<protein>
    <recommendedName>
        <fullName evidence="1">CoA carboxyltransferase C-terminal domain-containing protein</fullName>
    </recommendedName>
</protein>
<dbReference type="RefSeq" id="XP_016624936.1">
    <property type="nucleotide sequence ID" value="XM_016759608.1"/>
</dbReference>
<evidence type="ECO:0000259" key="1">
    <source>
        <dbReference type="PROSITE" id="PS50989"/>
    </source>
</evidence>
<name>A0A0D2GIQ6_CLAB1</name>
<dbReference type="PANTHER" id="PTHR43842:SF2">
    <property type="entry name" value="PROPIONYL-COA CARBOXYLASE BETA CHAIN, MITOCHONDRIAL"/>
    <property type="match status" value="1"/>
</dbReference>
<dbReference type="AlphaFoldDB" id="A0A0D2GIQ6"/>
<dbReference type="Proteomes" id="UP000053789">
    <property type="component" value="Unassembled WGS sequence"/>
</dbReference>
<reference evidence="2" key="1">
    <citation type="submission" date="2015-01" db="EMBL/GenBank/DDBJ databases">
        <title>The Genome Sequence of Cladophialophora bantiana CBS 173.52.</title>
        <authorList>
            <consortium name="The Broad Institute Genomics Platform"/>
            <person name="Cuomo C."/>
            <person name="de Hoog S."/>
            <person name="Gorbushina A."/>
            <person name="Stielow B."/>
            <person name="Teixiera M."/>
            <person name="Abouelleil A."/>
            <person name="Chapman S.B."/>
            <person name="Priest M."/>
            <person name="Young S.K."/>
            <person name="Wortman J."/>
            <person name="Nusbaum C."/>
            <person name="Birren B."/>
        </authorList>
    </citation>
    <scope>NUCLEOTIDE SEQUENCE [LARGE SCALE GENOMIC DNA]</scope>
    <source>
        <strain evidence="2">CBS 173.52</strain>
    </source>
</reference>
<sequence length="387" mass="42161">MVKLVDGSSGGGSITTYKTDNGSFLPEIELLPFMVRQLNLGISNCAAVVGPAVGLGAARAAVCHFSVMVGDIGALFNAGPKIVEGTTFEEGFKVHLGGPSIHCGNGVVDNYAPNEKGCYDQVAQFLTYVPNHGGILPPVTSSSNAIDRDCSSLRSSIPRRRQRMYQVRTIIRSIVDKYSFFEIGPHWGRSVVVGLARMNGRPVGIVVNNCMVNAGAMDAAGCQKLSKHLRLCDVMGLPLVQLIDIPGFAIGTAAEESRVMKWAMDLCKTYFTNTISIFSVIMRRCYGVGGVILIDNRESNCRVAWPSLNSGSVPLDGGIEDLRKVRDKAQELYKHLEAEYTNLQHPLRVSSKFGVEEVIDQAHTRIIDTLKERLQERSAGKIKPSFR</sequence>
<dbReference type="OrthoDB" id="439921at2759"/>
<dbReference type="GeneID" id="27694779"/>
<proteinExistence type="predicted"/>
<dbReference type="InterPro" id="IPR011763">
    <property type="entry name" value="COA_CT_C"/>
</dbReference>
<dbReference type="Pfam" id="PF01039">
    <property type="entry name" value="Carboxyl_trans"/>
    <property type="match status" value="1"/>
</dbReference>
<dbReference type="InterPro" id="IPR029045">
    <property type="entry name" value="ClpP/crotonase-like_dom_sf"/>
</dbReference>
<dbReference type="Gene3D" id="3.90.226.10">
    <property type="entry name" value="2-enoyl-CoA Hydratase, Chain A, domain 1"/>
    <property type="match status" value="2"/>
</dbReference>
<dbReference type="VEuPathDB" id="FungiDB:Z519_01851"/>
<dbReference type="HOGENOM" id="CLU_018822_6_1_1"/>
<evidence type="ECO:0000313" key="2">
    <source>
        <dbReference type="EMBL" id="KIW98267.1"/>
    </source>
</evidence>
<dbReference type="PROSITE" id="PS50989">
    <property type="entry name" value="COA_CT_CTER"/>
    <property type="match status" value="1"/>
</dbReference>
<dbReference type="InterPro" id="IPR034733">
    <property type="entry name" value="AcCoA_carboxyl_beta"/>
</dbReference>
<gene>
    <name evidence="2" type="ORF">Z519_01851</name>
</gene>
<dbReference type="GO" id="GO:0004658">
    <property type="term" value="F:propionyl-CoA carboxylase activity"/>
    <property type="evidence" value="ECO:0007669"/>
    <property type="project" value="TreeGrafter"/>
</dbReference>
<dbReference type="SUPFAM" id="SSF52096">
    <property type="entry name" value="ClpP/crotonase"/>
    <property type="match status" value="2"/>
</dbReference>
<evidence type="ECO:0000313" key="3">
    <source>
        <dbReference type="Proteomes" id="UP000053789"/>
    </source>
</evidence>
<keyword evidence="3" id="KW-1185">Reference proteome</keyword>
<dbReference type="InterPro" id="IPR051047">
    <property type="entry name" value="AccD/PCCB"/>
</dbReference>
<accession>A0A0D2GIQ6</accession>
<dbReference type="EMBL" id="KN846981">
    <property type="protein sequence ID" value="KIW98267.1"/>
    <property type="molecule type" value="Genomic_DNA"/>
</dbReference>
<feature type="domain" description="CoA carboxyltransferase C-terminal" evidence="1">
    <location>
        <begin position="145"/>
        <end position="376"/>
    </location>
</feature>